<evidence type="ECO:0000256" key="1">
    <source>
        <dbReference type="SAM" id="MobiDB-lite"/>
    </source>
</evidence>
<reference evidence="2 3" key="1">
    <citation type="journal article" date="2014" name="Genome Biol.">
        <title>Transcriptome and methylome profiling reveals relics of genome dominance in the mesopolyploid Brassica oleracea.</title>
        <authorList>
            <person name="Parkin I.A."/>
            <person name="Koh C."/>
            <person name="Tang H."/>
            <person name="Robinson S.J."/>
            <person name="Kagale S."/>
            <person name="Clarke W.E."/>
            <person name="Town C.D."/>
            <person name="Nixon J."/>
            <person name="Krishnakumar V."/>
            <person name="Bidwell S.L."/>
            <person name="Denoeud F."/>
            <person name="Belcram H."/>
            <person name="Links M.G."/>
            <person name="Just J."/>
            <person name="Clarke C."/>
            <person name="Bender T."/>
            <person name="Huebert T."/>
            <person name="Mason A.S."/>
            <person name="Pires J.C."/>
            <person name="Barker G."/>
            <person name="Moore J."/>
            <person name="Walley P.G."/>
            <person name="Manoli S."/>
            <person name="Batley J."/>
            <person name="Edwards D."/>
            <person name="Nelson M.N."/>
            <person name="Wang X."/>
            <person name="Paterson A.H."/>
            <person name="King G."/>
            <person name="Bancroft I."/>
            <person name="Chalhoub B."/>
            <person name="Sharpe A.G."/>
        </authorList>
    </citation>
    <scope>NUCLEOTIDE SEQUENCE</scope>
    <source>
        <strain evidence="2 3">cv. TO1000</strain>
    </source>
</reference>
<name>A0A0D3A8Y2_BRAOL</name>
<dbReference type="HOGENOM" id="CLU_418796_0_0_1"/>
<feature type="region of interest" description="Disordered" evidence="1">
    <location>
        <begin position="1"/>
        <end position="34"/>
    </location>
</feature>
<feature type="compositionally biased region" description="Basic and acidic residues" evidence="1">
    <location>
        <begin position="9"/>
        <end position="28"/>
    </location>
</feature>
<keyword evidence="3" id="KW-1185">Reference proteome</keyword>
<dbReference type="Gramene" id="Bo1g072170.1">
    <property type="protein sequence ID" value="Bo1g072170.1"/>
    <property type="gene ID" value="Bo1g072170"/>
</dbReference>
<feature type="compositionally biased region" description="Basic residues" evidence="1">
    <location>
        <begin position="362"/>
        <end position="372"/>
    </location>
</feature>
<reference evidence="2" key="2">
    <citation type="submission" date="2015-03" db="UniProtKB">
        <authorList>
            <consortium name="EnsemblPlants"/>
        </authorList>
    </citation>
    <scope>IDENTIFICATION</scope>
</reference>
<evidence type="ECO:0000313" key="3">
    <source>
        <dbReference type="Proteomes" id="UP000032141"/>
    </source>
</evidence>
<accession>A0A0D3A8Y2</accession>
<sequence>MTSIGNNTKKIDRQQHGSVDRQQQKSSDRQLSMPYRVHLPYFDAHRLKAARNPSQTSVCLKTTEKISQQSTKAPEQEQSALDETSFVESVDRRHLPGIERHQTDGYEPAMERQTTKEEIPFEKRVKSRKPYIRKHLRREVNKVDLDGFHKRAKRAPKDMPFEDAYHKYRLGNFFRESRETDKDIELLFNKVNRKLKRTLKKEQDPGNIMAIDTAGLLGLNDVIMESTKEWKYEPEPEEIVAEYATLKNAWKQEEYQEIIHPSCVTIRSTNLEKLESLDSFLQGLSHLFQSIILGSHYVVSEQLWKGSTMAGDRKGEPSKEEKLMIESFKASMGLELQQASGQSLEPRSSERRQRRDHEGRGNHRNKFSHQKLKIPPFHGKADPAENKMEWSGVGREDGVDFQMALMRHKYVPRQYHKEVLQKQSETKPCSANSVEEQQGRMRSSSSGVIGLPSKTTRWFSEGDIKKLSQVIMDVEKQLRETHTTRTTLEEQNQESITSVSELYSAEPVSAVPIQEEQAKATSPIFNKEEQPGQNVIVPFKQDMVAEEIPREPQRAHRMNQRIVFDPCDFQKTFLGQTILRSTLFEKKGYNDQSINDESLAKLAKQQANLENCLAASFDIGAVQGSYLNNQRDESNKLDFHGNLTHQGLTANWNHV</sequence>
<dbReference type="AlphaFoldDB" id="A0A0D3A8Y2"/>
<feature type="region of interest" description="Disordered" evidence="1">
    <location>
        <begin position="421"/>
        <end position="449"/>
    </location>
</feature>
<protein>
    <submittedName>
        <fullName evidence="2">Uncharacterized protein</fullName>
    </submittedName>
</protein>
<evidence type="ECO:0000313" key="2">
    <source>
        <dbReference type="EnsemblPlants" id="Bo1g072170.1"/>
    </source>
</evidence>
<proteinExistence type="predicted"/>
<feature type="compositionally biased region" description="Polar residues" evidence="1">
    <location>
        <begin position="337"/>
        <end position="346"/>
    </location>
</feature>
<organism evidence="2 3">
    <name type="scientific">Brassica oleracea var. oleracea</name>
    <dbReference type="NCBI Taxonomy" id="109376"/>
    <lineage>
        <taxon>Eukaryota</taxon>
        <taxon>Viridiplantae</taxon>
        <taxon>Streptophyta</taxon>
        <taxon>Embryophyta</taxon>
        <taxon>Tracheophyta</taxon>
        <taxon>Spermatophyta</taxon>
        <taxon>Magnoliopsida</taxon>
        <taxon>eudicotyledons</taxon>
        <taxon>Gunneridae</taxon>
        <taxon>Pentapetalae</taxon>
        <taxon>rosids</taxon>
        <taxon>malvids</taxon>
        <taxon>Brassicales</taxon>
        <taxon>Brassicaceae</taxon>
        <taxon>Brassiceae</taxon>
        <taxon>Brassica</taxon>
    </lineage>
</organism>
<dbReference type="Proteomes" id="UP000032141">
    <property type="component" value="Chromosome C1"/>
</dbReference>
<feature type="compositionally biased region" description="Basic and acidic residues" evidence="1">
    <location>
        <begin position="347"/>
        <end position="361"/>
    </location>
</feature>
<feature type="region of interest" description="Disordered" evidence="1">
    <location>
        <begin position="336"/>
        <end position="385"/>
    </location>
</feature>
<dbReference type="EnsemblPlants" id="Bo1g072170.1">
    <property type="protein sequence ID" value="Bo1g072170.1"/>
    <property type="gene ID" value="Bo1g072170"/>
</dbReference>